<name>A0A3N4UMG6_9RHOB</name>
<dbReference type="Proteomes" id="UP000269689">
    <property type="component" value="Unassembled WGS sequence"/>
</dbReference>
<proteinExistence type="inferred from homology"/>
<keyword evidence="7 10" id="KW-0067">ATP-binding</keyword>
<reference evidence="13 14" key="1">
    <citation type="submission" date="2018-11" db="EMBL/GenBank/DDBJ databases">
        <title>Genomic Encyclopedia of Type Strains, Phase IV (KMG-IV): sequencing the most valuable type-strain genomes for metagenomic binning, comparative biology and taxonomic classification.</title>
        <authorList>
            <person name="Goeker M."/>
        </authorList>
    </citation>
    <scope>NUCLEOTIDE SEQUENCE [LARGE SCALE GENOMIC DNA]</scope>
    <source>
        <strain evidence="13 14">DSM 104731</strain>
    </source>
</reference>
<dbReference type="GO" id="GO:0005524">
    <property type="term" value="F:ATP binding"/>
    <property type="evidence" value="ECO:0007669"/>
    <property type="project" value="UniProtKB-UniRule"/>
</dbReference>
<dbReference type="GO" id="GO:0019288">
    <property type="term" value="P:isopentenyl diphosphate biosynthetic process, methylerythritol 4-phosphate pathway"/>
    <property type="evidence" value="ECO:0007669"/>
    <property type="project" value="UniProtKB-UniRule"/>
</dbReference>
<dbReference type="Pfam" id="PF08544">
    <property type="entry name" value="GHMP_kinases_C"/>
    <property type="match status" value="1"/>
</dbReference>
<dbReference type="InterPro" id="IPR006204">
    <property type="entry name" value="GHMP_kinase_N_dom"/>
</dbReference>
<feature type="active site" evidence="10">
    <location>
        <position position="20"/>
    </location>
</feature>
<organism evidence="13 14">
    <name type="scientific">Pacificibacter maritimus</name>
    <dbReference type="NCBI Taxonomy" id="762213"/>
    <lineage>
        <taxon>Bacteria</taxon>
        <taxon>Pseudomonadati</taxon>
        <taxon>Pseudomonadota</taxon>
        <taxon>Alphaproteobacteria</taxon>
        <taxon>Rhodobacterales</taxon>
        <taxon>Roseobacteraceae</taxon>
        <taxon>Pacificibacter</taxon>
    </lineage>
</organism>
<evidence type="ECO:0000259" key="12">
    <source>
        <dbReference type="Pfam" id="PF08544"/>
    </source>
</evidence>
<dbReference type="InterPro" id="IPR020568">
    <property type="entry name" value="Ribosomal_Su5_D2-typ_SF"/>
</dbReference>
<keyword evidence="6 10" id="KW-0418">Kinase</keyword>
<dbReference type="GO" id="GO:0050515">
    <property type="term" value="F:4-(cytidine 5'-diphospho)-2-C-methyl-D-erythritol kinase activity"/>
    <property type="evidence" value="ECO:0007669"/>
    <property type="project" value="UniProtKB-UniRule"/>
</dbReference>
<feature type="binding site" evidence="10">
    <location>
        <begin position="99"/>
        <end position="109"/>
    </location>
    <ligand>
        <name>ATP</name>
        <dbReference type="ChEBI" id="CHEBI:30616"/>
    </ligand>
</feature>
<gene>
    <name evidence="10" type="primary">ispE</name>
    <name evidence="13" type="ORF">EDD53_1957</name>
</gene>
<evidence type="ECO:0000256" key="4">
    <source>
        <dbReference type="ARBA" id="ARBA00022679"/>
    </source>
</evidence>
<comment type="pathway">
    <text evidence="10">Isoprenoid biosynthesis; isopentenyl diphosphate biosynthesis via DXP pathway; isopentenyl diphosphate from 1-deoxy-D-xylulose 5-phosphate: step 3/6.</text>
</comment>
<dbReference type="EC" id="2.7.1.148" evidence="2 10"/>
<dbReference type="EMBL" id="RKQK01000003">
    <property type="protein sequence ID" value="RPE66257.1"/>
    <property type="molecule type" value="Genomic_DNA"/>
</dbReference>
<comment type="caution">
    <text evidence="13">The sequence shown here is derived from an EMBL/GenBank/DDBJ whole genome shotgun (WGS) entry which is preliminary data.</text>
</comment>
<evidence type="ECO:0000256" key="3">
    <source>
        <dbReference type="ARBA" id="ARBA00017473"/>
    </source>
</evidence>
<dbReference type="InterPro" id="IPR036554">
    <property type="entry name" value="GHMP_kinase_C_sf"/>
</dbReference>
<evidence type="ECO:0000256" key="5">
    <source>
        <dbReference type="ARBA" id="ARBA00022741"/>
    </source>
</evidence>
<evidence type="ECO:0000313" key="14">
    <source>
        <dbReference type="Proteomes" id="UP000269689"/>
    </source>
</evidence>
<comment type="function">
    <text evidence="10">Catalyzes the phosphorylation of the position 2 hydroxy group of 4-diphosphocytidyl-2C-methyl-D-erythritol.</text>
</comment>
<dbReference type="PANTHER" id="PTHR43527">
    <property type="entry name" value="4-DIPHOSPHOCYTIDYL-2-C-METHYL-D-ERYTHRITOL KINASE, CHLOROPLASTIC"/>
    <property type="match status" value="1"/>
</dbReference>
<evidence type="ECO:0000313" key="13">
    <source>
        <dbReference type="EMBL" id="RPE66257.1"/>
    </source>
</evidence>
<keyword evidence="8 10" id="KW-0414">Isoprene biosynthesis</keyword>
<dbReference type="Gene3D" id="3.30.70.890">
    <property type="entry name" value="GHMP kinase, C-terminal domain"/>
    <property type="match status" value="1"/>
</dbReference>
<keyword evidence="14" id="KW-1185">Reference proteome</keyword>
<dbReference type="SUPFAM" id="SSF54211">
    <property type="entry name" value="Ribosomal protein S5 domain 2-like"/>
    <property type="match status" value="1"/>
</dbReference>
<sequence length="285" mass="29907">MKVQNPPALLSMVKVFAPAKINLSLHVTGQRNDGYHLLDSLVAFVDVGDQVTAEAAQHTSLTVEGPFAQGVPTDGSNLVVKAAEACGYPMALTLDKHLPPSSGIGGGSADAAAALRAAARLGGPLMGHDHALLLGADVPVCLASKSARMRGIGNDLVETPLPALHLVLVNPRVEVATPNVFKRLDRKDNAPMPDTLPEWPDSLAFVDWLGTQRNDLQEPAAKLAPEIAAVLVSLALSPDVLLTRMSGSGATCFAIYPDRATAQDAAAQISQSNPWWWVKAATTLP</sequence>
<evidence type="ECO:0000256" key="8">
    <source>
        <dbReference type="ARBA" id="ARBA00023229"/>
    </source>
</evidence>
<dbReference type="NCBIfam" id="NF011202">
    <property type="entry name" value="PRK14608.1"/>
    <property type="match status" value="1"/>
</dbReference>
<evidence type="ECO:0000256" key="10">
    <source>
        <dbReference type="HAMAP-Rule" id="MF_00061"/>
    </source>
</evidence>
<evidence type="ECO:0000256" key="6">
    <source>
        <dbReference type="ARBA" id="ARBA00022777"/>
    </source>
</evidence>
<evidence type="ECO:0000259" key="11">
    <source>
        <dbReference type="Pfam" id="PF00288"/>
    </source>
</evidence>
<dbReference type="PANTHER" id="PTHR43527:SF2">
    <property type="entry name" value="4-DIPHOSPHOCYTIDYL-2-C-METHYL-D-ERYTHRITOL KINASE, CHLOROPLASTIC"/>
    <property type="match status" value="1"/>
</dbReference>
<keyword evidence="5 10" id="KW-0547">Nucleotide-binding</keyword>
<dbReference type="InterPro" id="IPR014721">
    <property type="entry name" value="Ribsml_uS5_D2-typ_fold_subgr"/>
</dbReference>
<dbReference type="UniPathway" id="UPA00056">
    <property type="reaction ID" value="UER00094"/>
</dbReference>
<evidence type="ECO:0000256" key="2">
    <source>
        <dbReference type="ARBA" id="ARBA00012052"/>
    </source>
</evidence>
<dbReference type="AlphaFoldDB" id="A0A3N4UMG6"/>
<feature type="domain" description="GHMP kinase C-terminal" evidence="12">
    <location>
        <begin position="212"/>
        <end position="271"/>
    </location>
</feature>
<protein>
    <recommendedName>
        <fullName evidence="3 10">4-diphosphocytidyl-2-C-methyl-D-erythritol kinase</fullName>
        <shortName evidence="10">CMK</shortName>
        <ecNumber evidence="2 10">2.7.1.148</ecNumber>
    </recommendedName>
    <alternativeName>
        <fullName evidence="9 10">4-(cytidine-5'-diphospho)-2-C-methyl-D-erythritol kinase</fullName>
    </alternativeName>
</protein>
<accession>A0A3N4UMG6</accession>
<keyword evidence="4 10" id="KW-0808">Transferase</keyword>
<evidence type="ECO:0000256" key="9">
    <source>
        <dbReference type="ARBA" id="ARBA00032554"/>
    </source>
</evidence>
<dbReference type="GO" id="GO:0016114">
    <property type="term" value="P:terpenoid biosynthetic process"/>
    <property type="evidence" value="ECO:0007669"/>
    <property type="project" value="InterPro"/>
</dbReference>
<evidence type="ECO:0000256" key="1">
    <source>
        <dbReference type="ARBA" id="ARBA00009684"/>
    </source>
</evidence>
<feature type="active site" evidence="10">
    <location>
        <position position="137"/>
    </location>
</feature>
<dbReference type="Gene3D" id="3.30.230.10">
    <property type="match status" value="1"/>
</dbReference>
<evidence type="ECO:0000256" key="7">
    <source>
        <dbReference type="ARBA" id="ARBA00022840"/>
    </source>
</evidence>
<dbReference type="InterPro" id="IPR013750">
    <property type="entry name" value="GHMP_kinase_C_dom"/>
</dbReference>
<dbReference type="HAMAP" id="MF_00061">
    <property type="entry name" value="IspE"/>
    <property type="match status" value="1"/>
</dbReference>
<dbReference type="Pfam" id="PF00288">
    <property type="entry name" value="GHMP_kinases_N"/>
    <property type="match status" value="1"/>
</dbReference>
<comment type="similarity">
    <text evidence="1 10">Belongs to the GHMP kinase family. IspE subfamily.</text>
</comment>
<comment type="catalytic activity">
    <reaction evidence="10">
        <text>4-CDP-2-C-methyl-D-erythritol + ATP = 4-CDP-2-C-methyl-D-erythritol 2-phosphate + ADP + H(+)</text>
        <dbReference type="Rhea" id="RHEA:18437"/>
        <dbReference type="ChEBI" id="CHEBI:15378"/>
        <dbReference type="ChEBI" id="CHEBI:30616"/>
        <dbReference type="ChEBI" id="CHEBI:57823"/>
        <dbReference type="ChEBI" id="CHEBI:57919"/>
        <dbReference type="ChEBI" id="CHEBI:456216"/>
        <dbReference type="EC" id="2.7.1.148"/>
    </reaction>
</comment>
<dbReference type="SUPFAM" id="SSF55060">
    <property type="entry name" value="GHMP Kinase, C-terminal domain"/>
    <property type="match status" value="1"/>
</dbReference>
<feature type="domain" description="GHMP kinase N-terminal" evidence="11">
    <location>
        <begin position="77"/>
        <end position="136"/>
    </location>
</feature>
<dbReference type="InterPro" id="IPR004424">
    <property type="entry name" value="IspE"/>
</dbReference>
<dbReference type="PIRSF" id="PIRSF010376">
    <property type="entry name" value="IspE"/>
    <property type="match status" value="1"/>
</dbReference>